<dbReference type="EMBL" id="GL377569">
    <property type="protein sequence ID" value="EFJ34335.1"/>
    <property type="molecule type" value="Genomic_DNA"/>
</dbReference>
<evidence type="ECO:0000313" key="1">
    <source>
        <dbReference type="EMBL" id="EFJ34335.1"/>
    </source>
</evidence>
<evidence type="ECO:0000313" key="2">
    <source>
        <dbReference type="Proteomes" id="UP000001514"/>
    </source>
</evidence>
<dbReference type="InParanoid" id="D8QZ09"/>
<protein>
    <submittedName>
        <fullName evidence="1">Uncharacterized protein</fullName>
    </submittedName>
</protein>
<gene>
    <name evidence="1" type="ORF">SELMODRAFT_405573</name>
</gene>
<dbReference type="KEGG" id="smo:SELMODRAFT_405573"/>
<organism evidence="2">
    <name type="scientific">Selaginella moellendorffii</name>
    <name type="common">Spikemoss</name>
    <dbReference type="NCBI Taxonomy" id="88036"/>
    <lineage>
        <taxon>Eukaryota</taxon>
        <taxon>Viridiplantae</taxon>
        <taxon>Streptophyta</taxon>
        <taxon>Embryophyta</taxon>
        <taxon>Tracheophyta</taxon>
        <taxon>Lycopodiopsida</taxon>
        <taxon>Selaginellales</taxon>
        <taxon>Selaginellaceae</taxon>
        <taxon>Selaginella</taxon>
    </lineage>
</organism>
<name>D8QZ09_SELML</name>
<dbReference type="HOGENOM" id="CLU_1809521_0_0_1"/>
<proteinExistence type="predicted"/>
<dbReference type="Proteomes" id="UP000001514">
    <property type="component" value="Unassembled WGS sequence"/>
</dbReference>
<keyword evidence="2" id="KW-1185">Reference proteome</keyword>
<dbReference type="AlphaFoldDB" id="D8QZ09"/>
<reference evidence="1 2" key="1">
    <citation type="journal article" date="2011" name="Science">
        <title>The Selaginella genome identifies genetic changes associated with the evolution of vascular plants.</title>
        <authorList>
            <person name="Banks J.A."/>
            <person name="Nishiyama T."/>
            <person name="Hasebe M."/>
            <person name="Bowman J.L."/>
            <person name="Gribskov M."/>
            <person name="dePamphilis C."/>
            <person name="Albert V.A."/>
            <person name="Aono N."/>
            <person name="Aoyama T."/>
            <person name="Ambrose B.A."/>
            <person name="Ashton N.W."/>
            <person name="Axtell M.J."/>
            <person name="Barker E."/>
            <person name="Barker M.S."/>
            <person name="Bennetzen J.L."/>
            <person name="Bonawitz N.D."/>
            <person name="Chapple C."/>
            <person name="Cheng C."/>
            <person name="Correa L.G."/>
            <person name="Dacre M."/>
            <person name="DeBarry J."/>
            <person name="Dreyer I."/>
            <person name="Elias M."/>
            <person name="Engstrom E.M."/>
            <person name="Estelle M."/>
            <person name="Feng L."/>
            <person name="Finet C."/>
            <person name="Floyd S.K."/>
            <person name="Frommer W.B."/>
            <person name="Fujita T."/>
            <person name="Gramzow L."/>
            <person name="Gutensohn M."/>
            <person name="Harholt J."/>
            <person name="Hattori M."/>
            <person name="Heyl A."/>
            <person name="Hirai T."/>
            <person name="Hiwatashi Y."/>
            <person name="Ishikawa M."/>
            <person name="Iwata M."/>
            <person name="Karol K.G."/>
            <person name="Koehler B."/>
            <person name="Kolukisaoglu U."/>
            <person name="Kubo M."/>
            <person name="Kurata T."/>
            <person name="Lalonde S."/>
            <person name="Li K."/>
            <person name="Li Y."/>
            <person name="Litt A."/>
            <person name="Lyons E."/>
            <person name="Manning G."/>
            <person name="Maruyama T."/>
            <person name="Michael T.P."/>
            <person name="Mikami K."/>
            <person name="Miyazaki S."/>
            <person name="Morinaga S."/>
            <person name="Murata T."/>
            <person name="Mueller-Roeber B."/>
            <person name="Nelson D.R."/>
            <person name="Obara M."/>
            <person name="Oguri Y."/>
            <person name="Olmstead R.G."/>
            <person name="Onodera N."/>
            <person name="Petersen B.L."/>
            <person name="Pils B."/>
            <person name="Prigge M."/>
            <person name="Rensing S.A."/>
            <person name="Riano-Pachon D.M."/>
            <person name="Roberts A.W."/>
            <person name="Sato Y."/>
            <person name="Scheller H.V."/>
            <person name="Schulz B."/>
            <person name="Schulz C."/>
            <person name="Shakirov E.V."/>
            <person name="Shibagaki N."/>
            <person name="Shinohara N."/>
            <person name="Shippen D.E."/>
            <person name="Soerensen I."/>
            <person name="Sotooka R."/>
            <person name="Sugimoto N."/>
            <person name="Sugita M."/>
            <person name="Sumikawa N."/>
            <person name="Tanurdzic M."/>
            <person name="Theissen G."/>
            <person name="Ulvskov P."/>
            <person name="Wakazuki S."/>
            <person name="Weng J.K."/>
            <person name="Willats W.W."/>
            <person name="Wipf D."/>
            <person name="Wolf P.G."/>
            <person name="Yang L."/>
            <person name="Zimmer A.D."/>
            <person name="Zhu Q."/>
            <person name="Mitros T."/>
            <person name="Hellsten U."/>
            <person name="Loque D."/>
            <person name="Otillar R."/>
            <person name="Salamov A."/>
            <person name="Schmutz J."/>
            <person name="Shapiro H."/>
            <person name="Lindquist E."/>
            <person name="Lucas S."/>
            <person name="Rokhsar D."/>
            <person name="Grigoriev I.V."/>
        </authorList>
    </citation>
    <scope>NUCLEOTIDE SEQUENCE [LARGE SCALE GENOMIC DNA]</scope>
</reference>
<sequence>MEMTRLRGRCRSFGSAFVGGKACASSRMLFVDRAVLTWRCYVPHRIYTLDGRKDAANEEPGMELAGCLHTDKRHGREEYSILEGDRNALPGVSRTFPDEEFPVSPFRPLRPMLEGMTSMSTGLDDDTTIHDIFRMLLNHEKEI</sequence>
<dbReference type="Gramene" id="EFJ34335">
    <property type="protein sequence ID" value="EFJ34335"/>
    <property type="gene ID" value="SELMODRAFT_405573"/>
</dbReference>
<accession>D8QZ09</accession>